<dbReference type="Proteomes" id="UP000639051">
    <property type="component" value="Unassembled WGS sequence"/>
</dbReference>
<organism evidence="3 4">
    <name type="scientific">Sinomonas cellulolyticus</name>
    <dbReference type="NCBI Taxonomy" id="2801916"/>
    <lineage>
        <taxon>Bacteria</taxon>
        <taxon>Bacillati</taxon>
        <taxon>Actinomycetota</taxon>
        <taxon>Actinomycetes</taxon>
        <taxon>Micrococcales</taxon>
        <taxon>Micrococcaceae</taxon>
        <taxon>Sinomonas</taxon>
    </lineage>
</organism>
<comment type="caution">
    <text evidence="3">The sequence shown here is derived from an EMBL/GenBank/DDBJ whole genome shotgun (WGS) entry which is preliminary data.</text>
</comment>
<dbReference type="Gene3D" id="3.40.50.720">
    <property type="entry name" value="NAD(P)-binding Rossmann-like Domain"/>
    <property type="match status" value="1"/>
</dbReference>
<gene>
    <name evidence="3" type="ORF">JJE72_05345</name>
</gene>
<dbReference type="InterPro" id="IPR023393">
    <property type="entry name" value="START-like_dom_sf"/>
</dbReference>
<dbReference type="Pfam" id="PF10604">
    <property type="entry name" value="Polyketide_cyc2"/>
    <property type="match status" value="1"/>
</dbReference>
<reference evidence="3 4" key="1">
    <citation type="submission" date="2021-01" db="EMBL/GenBank/DDBJ databases">
        <title>Genome public.</title>
        <authorList>
            <person name="Liu C."/>
            <person name="Sun Q."/>
        </authorList>
    </citation>
    <scope>NUCLEOTIDE SEQUENCE [LARGE SCALE GENOMIC DNA]</scope>
    <source>
        <strain evidence="3 4">JC656</strain>
    </source>
</reference>
<dbReference type="InterPro" id="IPR036291">
    <property type="entry name" value="NAD(P)-bd_dom_sf"/>
</dbReference>
<dbReference type="Gene3D" id="3.30.530.20">
    <property type="match status" value="1"/>
</dbReference>
<dbReference type="InterPro" id="IPR013549">
    <property type="entry name" value="DUF1731"/>
</dbReference>
<dbReference type="RefSeq" id="WP_189695234.1">
    <property type="nucleotide sequence ID" value="NZ_BNCM01000020.1"/>
</dbReference>
<sequence length="471" mass="50109">MSWHRTSSQWFRLPAGALWDVLADLSRWPEWNPAIATASLDGELAEGAAGRYAPSNRIVGALHRRTAPDFTVTRVEPGRRLALRQPQPGGGQDVMWTLDERDGGTQLTQHVVVDGPLGQQFGLTAGEPLVRGFASQCARLYRLASQDSAAGTEAAHDAASDRPLTVLAGGSGTLGTLLAADLLCSGYDVAVLTRSFTPSPFRQIIWDGRSHGDWSEELGAQERLNVVNLAGLSLDRPGTEENLALLRETRVEPTRALVTASQGWARPVERWVQQSAVGIYGDSPEPMDESTPPPADAPGLASVVRSWEAAFDGAAATRSVVLRTGVILKRDAAILSRLTTPARLGAGGHLGTGAQWFSWIHAADWVRIARAALGLPLSAGEGTLELPDGVVNATSPQPVQNRELMAHIREFVGVPVGIPAPAGLLRAVAGALRTNPDLALDSIRALPGVLKAAGFEFLYPQLAAAFREMAE</sequence>
<evidence type="ECO:0000259" key="2">
    <source>
        <dbReference type="Pfam" id="PF08338"/>
    </source>
</evidence>
<accession>A0ABS1JZV5</accession>
<evidence type="ECO:0000313" key="4">
    <source>
        <dbReference type="Proteomes" id="UP000639051"/>
    </source>
</evidence>
<dbReference type="SUPFAM" id="SSF51735">
    <property type="entry name" value="NAD(P)-binding Rossmann-fold domains"/>
    <property type="match status" value="1"/>
</dbReference>
<evidence type="ECO:0000259" key="1">
    <source>
        <dbReference type="Pfam" id="PF01370"/>
    </source>
</evidence>
<dbReference type="PANTHER" id="PTHR11092">
    <property type="entry name" value="SUGAR NUCLEOTIDE EPIMERASE RELATED"/>
    <property type="match status" value="1"/>
</dbReference>
<name>A0ABS1JZV5_9MICC</name>
<feature type="domain" description="DUF1731" evidence="2">
    <location>
        <begin position="420"/>
        <end position="468"/>
    </location>
</feature>
<evidence type="ECO:0000313" key="3">
    <source>
        <dbReference type="EMBL" id="MBL0704931.1"/>
    </source>
</evidence>
<feature type="domain" description="NAD-dependent epimerase/dehydratase" evidence="1">
    <location>
        <begin position="167"/>
        <end position="374"/>
    </location>
</feature>
<dbReference type="Pfam" id="PF01370">
    <property type="entry name" value="Epimerase"/>
    <property type="match status" value="1"/>
</dbReference>
<dbReference type="SUPFAM" id="SSF55961">
    <property type="entry name" value="Bet v1-like"/>
    <property type="match status" value="1"/>
</dbReference>
<dbReference type="InterPro" id="IPR001509">
    <property type="entry name" value="Epimerase_deHydtase"/>
</dbReference>
<dbReference type="EMBL" id="JAERRC010000014">
    <property type="protein sequence ID" value="MBL0704931.1"/>
    <property type="molecule type" value="Genomic_DNA"/>
</dbReference>
<dbReference type="InterPro" id="IPR019587">
    <property type="entry name" value="Polyketide_cyclase/dehydratase"/>
</dbReference>
<protein>
    <submittedName>
        <fullName evidence="3">DUF1731 domain-containing protein</fullName>
    </submittedName>
</protein>
<keyword evidence="4" id="KW-1185">Reference proteome</keyword>
<dbReference type="Pfam" id="PF08338">
    <property type="entry name" value="DUF1731"/>
    <property type="match status" value="1"/>
</dbReference>
<proteinExistence type="predicted"/>
<dbReference type="PANTHER" id="PTHR11092:SF0">
    <property type="entry name" value="EPIMERASE FAMILY PROTEIN SDR39U1"/>
    <property type="match status" value="1"/>
</dbReference>